<evidence type="ECO:0000256" key="6">
    <source>
        <dbReference type="ARBA" id="ARBA00022527"/>
    </source>
</evidence>
<dbReference type="Proteomes" id="UP000011116">
    <property type="component" value="Chromosome 7H"/>
</dbReference>
<evidence type="ECO:0000256" key="22">
    <source>
        <dbReference type="SAM" id="SignalP"/>
    </source>
</evidence>
<keyword evidence="8 21" id="KW-0812">Transmembrane</keyword>
<dbReference type="InterPro" id="IPR013320">
    <property type="entry name" value="ConA-like_dom_sf"/>
</dbReference>
<dbReference type="EC" id="2.7.11.1" evidence="4"/>
<evidence type="ECO:0000256" key="3">
    <source>
        <dbReference type="ARBA" id="ARBA00010217"/>
    </source>
</evidence>
<reference evidence="25" key="1">
    <citation type="journal article" date="2012" name="Nature">
        <title>A physical, genetic and functional sequence assembly of the barley genome.</title>
        <authorList>
            <consortium name="The International Barley Genome Sequencing Consortium"/>
            <person name="Mayer K.F."/>
            <person name="Waugh R."/>
            <person name="Brown J.W."/>
            <person name="Schulman A."/>
            <person name="Langridge P."/>
            <person name="Platzer M."/>
            <person name="Fincher G.B."/>
            <person name="Muehlbauer G.J."/>
            <person name="Sato K."/>
            <person name="Close T.J."/>
            <person name="Wise R.P."/>
            <person name="Stein N."/>
        </authorList>
    </citation>
    <scope>NUCLEOTIDE SEQUENCE [LARGE SCALE GENOMIC DNA]</scope>
    <source>
        <strain evidence="25">cv. Morex</strain>
    </source>
</reference>
<keyword evidence="16" id="KW-0675">Receptor</keyword>
<evidence type="ECO:0000256" key="7">
    <source>
        <dbReference type="ARBA" id="ARBA00022679"/>
    </source>
</evidence>
<dbReference type="KEGG" id="hvg:123413102"/>
<dbReference type="SUPFAM" id="SSF49899">
    <property type="entry name" value="Concanavalin A-like lectins/glucanases"/>
    <property type="match status" value="1"/>
</dbReference>
<keyword evidence="7" id="KW-0808">Transferase</keyword>
<dbReference type="SMART" id="SM00220">
    <property type="entry name" value="S_TKc"/>
    <property type="match status" value="1"/>
</dbReference>
<evidence type="ECO:0000256" key="4">
    <source>
        <dbReference type="ARBA" id="ARBA00012513"/>
    </source>
</evidence>
<dbReference type="InterPro" id="IPR000719">
    <property type="entry name" value="Prot_kinase_dom"/>
</dbReference>
<sequence>MLLEHFHLATLFLLLVTTAGGVGGQKFTYNGFAGSNLDLDGVAGVTPNGLLMLTNGPIQMKGHAFHPSPLPFRAARSFSTTFVFSIFGQYIDLSAPGLAFVVTTSKEMHATALPGQFLGLLNTTNNTNPNAHFFAVELDTLLNVDFRDINSNHVGINVDSLVSRAAADAGYYDDATGRFQNLSLISRKAMQVWVDYDGAATEITVTMAPLGLARPSKPLLRTTVDLSTVLQHQDTAYVGFSSATAVLFARHFIVGWSFALDGPAPTLDISSLPALPPTGPKPRSRVLEIVLPIASATVVLAVGIAVYIFVRRRLRYAEVREDWESAFGPQPFSYKDLYQATKGFSDTNLLGAGGFGSVYKGVLRKPDMDTEVAVKRVSHQSRQGMKEFIAEVASMRRLHHRNLVQLLGYCRRKGELLLVYDHMPNGSLDKYLHDPMPGKGMLEWAQRFHIIRGVASGLSYLHEDWEQIVIHRDVKASNVLLDGEMNGRLGDFGLARLHDHGSDAQTTHVVGTMGYLAPELGHTGRATPSTDVFAFGAFLLEVTCGRRPIEQDERNNRVMLVDWVAEQWRKGSITKAADVRMPNSFCLDQVSLVLKLGILCCHPLHNARPTMRQVVQYLDGDLPLPEFSPVYLGSTMLELMYSAEFFNKNLMTYVSSGVISDLSTGR</sequence>
<keyword evidence="11 20" id="KW-0547">Nucleotide-binding</keyword>
<dbReference type="GeneID" id="123413102"/>
<evidence type="ECO:0000256" key="17">
    <source>
        <dbReference type="ARBA" id="ARBA00023180"/>
    </source>
</evidence>
<comment type="catalytic activity">
    <reaction evidence="19">
        <text>L-seryl-[protein] + ATP = O-phospho-L-seryl-[protein] + ADP + H(+)</text>
        <dbReference type="Rhea" id="RHEA:17989"/>
        <dbReference type="Rhea" id="RHEA-COMP:9863"/>
        <dbReference type="Rhea" id="RHEA-COMP:11604"/>
        <dbReference type="ChEBI" id="CHEBI:15378"/>
        <dbReference type="ChEBI" id="CHEBI:29999"/>
        <dbReference type="ChEBI" id="CHEBI:30616"/>
        <dbReference type="ChEBI" id="CHEBI:83421"/>
        <dbReference type="ChEBI" id="CHEBI:456216"/>
        <dbReference type="EC" id="2.7.11.1"/>
    </reaction>
    <physiologicalReaction direction="left-to-right" evidence="19">
        <dbReference type="Rhea" id="RHEA:17990"/>
    </physiologicalReaction>
</comment>
<evidence type="ECO:0000256" key="16">
    <source>
        <dbReference type="ARBA" id="ARBA00023170"/>
    </source>
</evidence>
<evidence type="ECO:0000256" key="15">
    <source>
        <dbReference type="ARBA" id="ARBA00023136"/>
    </source>
</evidence>
<dbReference type="CDD" id="cd06899">
    <property type="entry name" value="lectin_legume_LecRK_Arcelin_ConA"/>
    <property type="match status" value="1"/>
</dbReference>
<dbReference type="AlphaFoldDB" id="A0A8I6YH57"/>
<comment type="catalytic activity">
    <reaction evidence="18">
        <text>L-threonyl-[protein] + ATP = O-phospho-L-threonyl-[protein] + ADP + H(+)</text>
        <dbReference type="Rhea" id="RHEA:46608"/>
        <dbReference type="Rhea" id="RHEA-COMP:11060"/>
        <dbReference type="Rhea" id="RHEA-COMP:11605"/>
        <dbReference type="ChEBI" id="CHEBI:15378"/>
        <dbReference type="ChEBI" id="CHEBI:30013"/>
        <dbReference type="ChEBI" id="CHEBI:30616"/>
        <dbReference type="ChEBI" id="CHEBI:61977"/>
        <dbReference type="ChEBI" id="CHEBI:456216"/>
        <dbReference type="EC" id="2.7.11.1"/>
    </reaction>
    <physiologicalReaction direction="left-to-right" evidence="18">
        <dbReference type="Rhea" id="RHEA:46609"/>
    </physiologicalReaction>
</comment>
<proteinExistence type="inferred from homology"/>
<reference evidence="24" key="3">
    <citation type="submission" date="2022-01" db="UniProtKB">
        <authorList>
            <consortium name="EnsemblPlants"/>
        </authorList>
    </citation>
    <scope>IDENTIFICATION</scope>
    <source>
        <strain evidence="24">subsp. vulgare</strain>
    </source>
</reference>
<dbReference type="PROSITE" id="PS00108">
    <property type="entry name" value="PROTEIN_KINASE_ST"/>
    <property type="match status" value="1"/>
</dbReference>
<dbReference type="CDD" id="cd14066">
    <property type="entry name" value="STKc_IRAK"/>
    <property type="match status" value="1"/>
</dbReference>
<dbReference type="PANTHER" id="PTHR27007">
    <property type="match status" value="1"/>
</dbReference>
<keyword evidence="12" id="KW-0418">Kinase</keyword>
<keyword evidence="9 22" id="KW-0732">Signal</keyword>
<dbReference type="EnsemblPlants" id="HORVU.MOREX.r3.7HG0648480.1">
    <property type="protein sequence ID" value="HORVU.MOREX.r3.7HG0648480.1.CDS1"/>
    <property type="gene ID" value="HORVU.MOREX.r3.7HG0648480"/>
</dbReference>
<dbReference type="Gramene" id="HORVU.MOREX.r3.7HG0648480.1">
    <property type="protein sequence ID" value="HORVU.MOREX.r3.7HG0648480.1.CDS1"/>
    <property type="gene ID" value="HORVU.MOREX.r3.7HG0648480"/>
</dbReference>
<dbReference type="InterPro" id="IPR001220">
    <property type="entry name" value="Legume_lectin_dom"/>
</dbReference>
<dbReference type="FunFam" id="2.60.120.200:FF:000112">
    <property type="entry name" value="L-type lectin-domain containing receptor kinase V.9"/>
    <property type="match status" value="1"/>
</dbReference>
<evidence type="ECO:0000256" key="5">
    <source>
        <dbReference type="ARBA" id="ARBA00022475"/>
    </source>
</evidence>
<accession>A0A8I6YH57</accession>
<gene>
    <name evidence="24" type="primary">LOC123413102</name>
</gene>
<evidence type="ECO:0000256" key="10">
    <source>
        <dbReference type="ARBA" id="ARBA00022734"/>
    </source>
</evidence>
<protein>
    <recommendedName>
        <fullName evidence="4">non-specific serine/threonine protein kinase</fullName>
        <ecNumber evidence="4">2.7.11.1</ecNumber>
    </recommendedName>
</protein>
<evidence type="ECO:0000256" key="1">
    <source>
        <dbReference type="ARBA" id="ARBA00004251"/>
    </source>
</evidence>
<dbReference type="Gene3D" id="2.60.120.200">
    <property type="match status" value="1"/>
</dbReference>
<dbReference type="InterPro" id="IPR017441">
    <property type="entry name" value="Protein_kinase_ATP_BS"/>
</dbReference>
<dbReference type="SMR" id="A0A8I6YH57"/>
<feature type="transmembrane region" description="Helical" evidence="21">
    <location>
        <begin position="289"/>
        <end position="310"/>
    </location>
</feature>
<dbReference type="FunFam" id="3.30.200.20:FF:000112">
    <property type="entry name" value="Lectin-domain containing receptor kinase A4.3"/>
    <property type="match status" value="1"/>
</dbReference>
<dbReference type="Pfam" id="PF07714">
    <property type="entry name" value="PK_Tyr_Ser-Thr"/>
    <property type="match status" value="1"/>
</dbReference>
<feature type="chain" id="PRO_5035254496" description="non-specific serine/threonine protein kinase" evidence="22">
    <location>
        <begin position="25"/>
        <end position="666"/>
    </location>
</feature>
<dbReference type="Pfam" id="PF00139">
    <property type="entry name" value="Lectin_legB"/>
    <property type="match status" value="1"/>
</dbReference>
<keyword evidence="5" id="KW-1003">Cell membrane</keyword>
<dbReference type="GO" id="GO:0030246">
    <property type="term" value="F:carbohydrate binding"/>
    <property type="evidence" value="ECO:0007669"/>
    <property type="project" value="UniProtKB-KW"/>
</dbReference>
<comment type="subcellular location">
    <subcellularLocation>
        <location evidence="1">Cell membrane</location>
        <topology evidence="1">Single-pass type I membrane protein</topology>
    </subcellularLocation>
</comment>
<dbReference type="GO" id="GO:0004675">
    <property type="term" value="F:transmembrane receptor protein serine/threonine kinase activity"/>
    <property type="evidence" value="ECO:0000318"/>
    <property type="project" value="GO_Central"/>
</dbReference>
<keyword evidence="10" id="KW-0430">Lectin</keyword>
<evidence type="ECO:0000313" key="24">
    <source>
        <dbReference type="EnsemblPlants" id="HORVU.MOREX.r3.7HG0648480.1.CDS1"/>
    </source>
</evidence>
<reference evidence="24" key="2">
    <citation type="submission" date="2020-10" db="EMBL/GenBank/DDBJ databases">
        <authorList>
            <person name="Scholz U."/>
            <person name="Mascher M."/>
            <person name="Fiebig A."/>
        </authorList>
    </citation>
    <scope>NUCLEOTIDE SEQUENCE [LARGE SCALE GENOMIC DNA]</scope>
    <source>
        <strain evidence="24">cv. Morex</strain>
    </source>
</reference>
<dbReference type="OrthoDB" id="543442at2759"/>
<evidence type="ECO:0000256" key="11">
    <source>
        <dbReference type="ARBA" id="ARBA00022741"/>
    </source>
</evidence>
<evidence type="ECO:0000256" key="19">
    <source>
        <dbReference type="ARBA" id="ARBA00048977"/>
    </source>
</evidence>
<feature type="binding site" evidence="20">
    <location>
        <position position="375"/>
    </location>
    <ligand>
        <name>ATP</name>
        <dbReference type="ChEBI" id="CHEBI:30616"/>
    </ligand>
</feature>
<dbReference type="InterPro" id="IPR008271">
    <property type="entry name" value="Ser/Thr_kinase_AS"/>
</dbReference>
<dbReference type="GO" id="GO:1901001">
    <property type="term" value="P:negative regulation of response to salt stress"/>
    <property type="evidence" value="ECO:0007669"/>
    <property type="project" value="UniProtKB-ARBA"/>
</dbReference>
<dbReference type="Gene3D" id="3.30.200.20">
    <property type="entry name" value="Phosphorylase Kinase, domain 1"/>
    <property type="match status" value="1"/>
</dbReference>
<name>A0A8I6YH57_HORVV</name>
<keyword evidence="13 20" id="KW-0067">ATP-binding</keyword>
<evidence type="ECO:0000256" key="12">
    <source>
        <dbReference type="ARBA" id="ARBA00022777"/>
    </source>
</evidence>
<dbReference type="GO" id="GO:0042742">
    <property type="term" value="P:defense response to bacterium"/>
    <property type="evidence" value="ECO:0000318"/>
    <property type="project" value="GO_Central"/>
</dbReference>
<evidence type="ECO:0000256" key="21">
    <source>
        <dbReference type="SAM" id="Phobius"/>
    </source>
</evidence>
<dbReference type="Gene3D" id="1.10.510.10">
    <property type="entry name" value="Transferase(Phosphotransferase) domain 1"/>
    <property type="match status" value="1"/>
</dbReference>
<dbReference type="PROSITE" id="PS00107">
    <property type="entry name" value="PROTEIN_KINASE_ATP"/>
    <property type="match status" value="1"/>
</dbReference>
<keyword evidence="15 21" id="KW-0472">Membrane</keyword>
<organism evidence="24 25">
    <name type="scientific">Hordeum vulgare subsp. vulgare</name>
    <name type="common">Domesticated barley</name>
    <dbReference type="NCBI Taxonomy" id="112509"/>
    <lineage>
        <taxon>Eukaryota</taxon>
        <taxon>Viridiplantae</taxon>
        <taxon>Streptophyta</taxon>
        <taxon>Embryophyta</taxon>
        <taxon>Tracheophyta</taxon>
        <taxon>Spermatophyta</taxon>
        <taxon>Magnoliopsida</taxon>
        <taxon>Liliopsida</taxon>
        <taxon>Poales</taxon>
        <taxon>Poaceae</taxon>
        <taxon>BOP clade</taxon>
        <taxon>Pooideae</taxon>
        <taxon>Triticodae</taxon>
        <taxon>Triticeae</taxon>
        <taxon>Hordeinae</taxon>
        <taxon>Hordeum</taxon>
    </lineage>
</organism>
<feature type="signal peptide" evidence="22">
    <location>
        <begin position="1"/>
        <end position="24"/>
    </location>
</feature>
<keyword evidence="17" id="KW-0325">Glycoprotein</keyword>
<dbReference type="PROSITE" id="PS50011">
    <property type="entry name" value="PROTEIN_KINASE_DOM"/>
    <property type="match status" value="1"/>
</dbReference>
<dbReference type="RefSeq" id="XP_044961986.1">
    <property type="nucleotide sequence ID" value="XM_045106051.1"/>
</dbReference>
<comment type="similarity">
    <text evidence="3">In the C-terminal section; belongs to the protein kinase superfamily. Ser/Thr protein kinase family.</text>
</comment>
<dbReference type="Gramene" id="HORVU.MOREX.r2.7HG0538260.1">
    <property type="protein sequence ID" value="HORVU.MOREX.r2.7HG0538260.1.CDS.1"/>
    <property type="gene ID" value="HORVU.MOREX.r2.7HG0538260"/>
</dbReference>
<dbReference type="FunFam" id="1.10.510.10:FF:000517">
    <property type="entry name" value="Putative receptor kinase Lecrk"/>
    <property type="match status" value="1"/>
</dbReference>
<keyword evidence="25" id="KW-1185">Reference proteome</keyword>
<evidence type="ECO:0000256" key="9">
    <source>
        <dbReference type="ARBA" id="ARBA00022729"/>
    </source>
</evidence>
<dbReference type="GO" id="GO:0002229">
    <property type="term" value="P:defense response to oomycetes"/>
    <property type="evidence" value="ECO:0000318"/>
    <property type="project" value="GO_Central"/>
</dbReference>
<feature type="domain" description="Protein kinase" evidence="23">
    <location>
        <begin position="344"/>
        <end position="627"/>
    </location>
</feature>
<evidence type="ECO:0000256" key="20">
    <source>
        <dbReference type="PROSITE-ProRule" id="PRU10141"/>
    </source>
</evidence>
<evidence type="ECO:0000256" key="18">
    <source>
        <dbReference type="ARBA" id="ARBA00048659"/>
    </source>
</evidence>
<dbReference type="InterPro" id="IPR050528">
    <property type="entry name" value="L-type_Lectin-RKs"/>
</dbReference>
<evidence type="ECO:0000313" key="25">
    <source>
        <dbReference type="Proteomes" id="UP000011116"/>
    </source>
</evidence>
<evidence type="ECO:0000256" key="13">
    <source>
        <dbReference type="ARBA" id="ARBA00022840"/>
    </source>
</evidence>
<evidence type="ECO:0000256" key="8">
    <source>
        <dbReference type="ARBA" id="ARBA00022692"/>
    </source>
</evidence>
<comment type="similarity">
    <text evidence="2">In the N-terminal section; belongs to the leguminous lectin family.</text>
</comment>
<evidence type="ECO:0000256" key="2">
    <source>
        <dbReference type="ARBA" id="ARBA00008536"/>
    </source>
</evidence>
<evidence type="ECO:0000259" key="23">
    <source>
        <dbReference type="PROSITE" id="PS50011"/>
    </source>
</evidence>
<keyword evidence="6" id="KW-0723">Serine/threonine-protein kinase</keyword>
<dbReference type="SUPFAM" id="SSF56112">
    <property type="entry name" value="Protein kinase-like (PK-like)"/>
    <property type="match status" value="1"/>
</dbReference>
<dbReference type="GO" id="GO:0005886">
    <property type="term" value="C:plasma membrane"/>
    <property type="evidence" value="ECO:0000318"/>
    <property type="project" value="GO_Central"/>
</dbReference>
<dbReference type="GO" id="GO:0005524">
    <property type="term" value="F:ATP binding"/>
    <property type="evidence" value="ECO:0007669"/>
    <property type="project" value="UniProtKB-UniRule"/>
</dbReference>
<evidence type="ECO:0000256" key="14">
    <source>
        <dbReference type="ARBA" id="ARBA00022989"/>
    </source>
</evidence>
<dbReference type="InterPro" id="IPR001245">
    <property type="entry name" value="Ser-Thr/Tyr_kinase_cat_dom"/>
</dbReference>
<keyword evidence="14 21" id="KW-1133">Transmembrane helix</keyword>
<dbReference type="InterPro" id="IPR011009">
    <property type="entry name" value="Kinase-like_dom_sf"/>
</dbReference>